<keyword evidence="5 7" id="KW-0547">Nucleotide-binding</keyword>
<dbReference type="Gene3D" id="3.40.1210.10">
    <property type="entry name" value="Survival protein SurE-like phosphatase/nucleotidase"/>
    <property type="match status" value="1"/>
</dbReference>
<evidence type="ECO:0000259" key="8">
    <source>
        <dbReference type="Pfam" id="PF01975"/>
    </source>
</evidence>
<evidence type="ECO:0000313" key="10">
    <source>
        <dbReference type="Proteomes" id="UP000256763"/>
    </source>
</evidence>
<comment type="function">
    <text evidence="7">Nucleotidase that shows phosphatase activity on nucleoside 5'-monophosphates.</text>
</comment>
<dbReference type="GO" id="GO:0008253">
    <property type="term" value="F:5'-nucleotidase activity"/>
    <property type="evidence" value="ECO:0007669"/>
    <property type="project" value="UniProtKB-UniRule"/>
</dbReference>
<dbReference type="NCBIfam" id="TIGR00087">
    <property type="entry name" value="surE"/>
    <property type="match status" value="1"/>
</dbReference>
<evidence type="ECO:0000313" key="9">
    <source>
        <dbReference type="EMBL" id="RFA34379.1"/>
    </source>
</evidence>
<dbReference type="EC" id="3.1.3.5" evidence="7"/>
<comment type="cofactor">
    <cofactor evidence="7">
        <name>a divalent metal cation</name>
        <dbReference type="ChEBI" id="CHEBI:60240"/>
    </cofactor>
    <text evidence="7">Binds 1 divalent metal cation per subunit.</text>
</comment>
<feature type="binding site" evidence="7">
    <location>
        <position position="14"/>
    </location>
    <ligand>
        <name>a divalent metal cation</name>
        <dbReference type="ChEBI" id="CHEBI:60240"/>
    </ligand>
</feature>
<evidence type="ECO:0000256" key="4">
    <source>
        <dbReference type="ARBA" id="ARBA00022723"/>
    </source>
</evidence>
<dbReference type="GO" id="GO:0000166">
    <property type="term" value="F:nucleotide binding"/>
    <property type="evidence" value="ECO:0007669"/>
    <property type="project" value="UniProtKB-KW"/>
</dbReference>
<dbReference type="Pfam" id="PF01975">
    <property type="entry name" value="SurE"/>
    <property type="match status" value="1"/>
</dbReference>
<dbReference type="AlphaFoldDB" id="A0A3E0WPP9"/>
<dbReference type="GO" id="GO:0008254">
    <property type="term" value="F:3'-nucleotidase activity"/>
    <property type="evidence" value="ECO:0007669"/>
    <property type="project" value="TreeGrafter"/>
</dbReference>
<dbReference type="NCBIfam" id="NF001490">
    <property type="entry name" value="PRK00346.1-4"/>
    <property type="match status" value="1"/>
</dbReference>
<evidence type="ECO:0000256" key="2">
    <source>
        <dbReference type="ARBA" id="ARBA00011062"/>
    </source>
</evidence>
<dbReference type="HAMAP" id="MF_00060">
    <property type="entry name" value="SurE"/>
    <property type="match status" value="1"/>
</dbReference>
<evidence type="ECO:0000256" key="6">
    <source>
        <dbReference type="ARBA" id="ARBA00022801"/>
    </source>
</evidence>
<protein>
    <recommendedName>
        <fullName evidence="7">5'-nucleotidase SurE</fullName>
        <ecNumber evidence="7">3.1.3.5</ecNumber>
    </recommendedName>
    <alternativeName>
        <fullName evidence="7">Nucleoside 5'-monophosphate phosphohydrolase</fullName>
    </alternativeName>
</protein>
<dbReference type="SUPFAM" id="SSF64167">
    <property type="entry name" value="SurE-like"/>
    <property type="match status" value="1"/>
</dbReference>
<dbReference type="GO" id="GO:0004309">
    <property type="term" value="F:exopolyphosphatase activity"/>
    <property type="evidence" value="ECO:0007669"/>
    <property type="project" value="TreeGrafter"/>
</dbReference>
<keyword evidence="10" id="KW-1185">Reference proteome</keyword>
<dbReference type="InterPro" id="IPR036523">
    <property type="entry name" value="SurE-like_sf"/>
</dbReference>
<comment type="similarity">
    <text evidence="2 7">Belongs to the SurE nucleotidase family.</text>
</comment>
<dbReference type="InterPro" id="IPR002828">
    <property type="entry name" value="SurE-like_Pase/nucleotidase"/>
</dbReference>
<sequence>MSSKPVERILITNDDGYRAEGLKVMEQIANELSDDVWVIAPEHDQSGTSHSISLHQPLRVYSWSERHHSVAGTPSDCVLLGVEQLMKDRPPSLILSGVNCGGNVADAVPYSGTVGAAMTALLLGLPAIALSQTFRNRDQVRWDTAARLGPPLVRDLVTNGWPTEVCLNINFPDEPADAIEGLQITRQGRGSISGVQVEERFDTRGLPYYWLGFSRSPEQVTGEDTDVAALRSRCVSVNPLRFERAPEGEWQALADRLSACLKGA</sequence>
<dbReference type="InterPro" id="IPR030048">
    <property type="entry name" value="SurE"/>
</dbReference>
<dbReference type="PANTHER" id="PTHR30457:SF12">
    <property type="entry name" value="5'_3'-NUCLEOTIDASE SURE"/>
    <property type="match status" value="1"/>
</dbReference>
<dbReference type="EMBL" id="NFZW01000016">
    <property type="protein sequence ID" value="RFA34379.1"/>
    <property type="molecule type" value="Genomic_DNA"/>
</dbReference>
<evidence type="ECO:0000256" key="1">
    <source>
        <dbReference type="ARBA" id="ARBA00000815"/>
    </source>
</evidence>
<feature type="domain" description="Survival protein SurE-like phosphatase/nucleotidase" evidence="8">
    <location>
        <begin position="9"/>
        <end position="191"/>
    </location>
</feature>
<dbReference type="GO" id="GO:0046872">
    <property type="term" value="F:metal ion binding"/>
    <property type="evidence" value="ECO:0007669"/>
    <property type="project" value="UniProtKB-UniRule"/>
</dbReference>
<comment type="caution">
    <text evidence="9">The sequence shown here is derived from an EMBL/GenBank/DDBJ whole genome shotgun (WGS) entry which is preliminary data.</text>
</comment>
<keyword evidence="3 7" id="KW-0963">Cytoplasm</keyword>
<proteinExistence type="inferred from homology"/>
<accession>A0A3E0WPP9</accession>
<dbReference type="GO" id="GO:0005737">
    <property type="term" value="C:cytoplasm"/>
    <property type="evidence" value="ECO:0007669"/>
    <property type="project" value="UniProtKB-SubCell"/>
</dbReference>
<feature type="binding site" evidence="7">
    <location>
        <position position="99"/>
    </location>
    <ligand>
        <name>a divalent metal cation</name>
        <dbReference type="ChEBI" id="CHEBI:60240"/>
    </ligand>
</feature>
<keyword evidence="6 7" id="KW-0378">Hydrolase</keyword>
<keyword evidence="4 7" id="KW-0479">Metal-binding</keyword>
<reference evidence="10" key="1">
    <citation type="submission" date="2017-05" db="EMBL/GenBank/DDBJ databases">
        <authorList>
            <person name="Sharma S."/>
            <person name="Sidhu C."/>
            <person name="Pinnaka A.K."/>
        </authorList>
    </citation>
    <scope>NUCLEOTIDE SEQUENCE [LARGE SCALE GENOMIC DNA]</scope>
    <source>
        <strain evidence="10">AK93</strain>
    </source>
</reference>
<dbReference type="Proteomes" id="UP000256763">
    <property type="component" value="Unassembled WGS sequence"/>
</dbReference>
<comment type="subcellular location">
    <subcellularLocation>
        <location evidence="7">Cytoplasm</location>
    </subcellularLocation>
</comment>
<dbReference type="RefSeq" id="WP_220348400.1">
    <property type="nucleotide sequence ID" value="NZ_NFZV01000016.1"/>
</dbReference>
<name>A0A3E0WPP9_9GAMM</name>
<evidence type="ECO:0000256" key="3">
    <source>
        <dbReference type="ARBA" id="ARBA00022490"/>
    </source>
</evidence>
<evidence type="ECO:0000256" key="5">
    <source>
        <dbReference type="ARBA" id="ARBA00022741"/>
    </source>
</evidence>
<feature type="binding site" evidence="7">
    <location>
        <position position="46"/>
    </location>
    <ligand>
        <name>a divalent metal cation</name>
        <dbReference type="ChEBI" id="CHEBI:60240"/>
    </ligand>
</feature>
<evidence type="ECO:0000256" key="7">
    <source>
        <dbReference type="HAMAP-Rule" id="MF_00060"/>
    </source>
</evidence>
<gene>
    <name evidence="7" type="primary">surE</name>
    <name evidence="9" type="ORF">CAL65_15145</name>
</gene>
<organism evidence="9 10">
    <name type="scientific">Alkalilimnicola ehrlichii</name>
    <dbReference type="NCBI Taxonomy" id="351052"/>
    <lineage>
        <taxon>Bacteria</taxon>
        <taxon>Pseudomonadati</taxon>
        <taxon>Pseudomonadota</taxon>
        <taxon>Gammaproteobacteria</taxon>
        <taxon>Chromatiales</taxon>
        <taxon>Ectothiorhodospiraceae</taxon>
        <taxon>Alkalilimnicola</taxon>
    </lineage>
</organism>
<feature type="binding site" evidence="7">
    <location>
        <position position="15"/>
    </location>
    <ligand>
        <name>a divalent metal cation</name>
        <dbReference type="ChEBI" id="CHEBI:60240"/>
    </ligand>
</feature>
<dbReference type="PANTHER" id="PTHR30457">
    <property type="entry name" value="5'-NUCLEOTIDASE SURE"/>
    <property type="match status" value="1"/>
</dbReference>
<comment type="catalytic activity">
    <reaction evidence="1 7">
        <text>a ribonucleoside 5'-phosphate + H2O = a ribonucleoside + phosphate</text>
        <dbReference type="Rhea" id="RHEA:12484"/>
        <dbReference type="ChEBI" id="CHEBI:15377"/>
        <dbReference type="ChEBI" id="CHEBI:18254"/>
        <dbReference type="ChEBI" id="CHEBI:43474"/>
        <dbReference type="ChEBI" id="CHEBI:58043"/>
        <dbReference type="EC" id="3.1.3.5"/>
    </reaction>
</comment>